<dbReference type="InterPro" id="IPR052927">
    <property type="entry name" value="DCC_oxidoreductase"/>
</dbReference>
<evidence type="ECO:0000313" key="1">
    <source>
        <dbReference type="EMBL" id="TCZ72923.1"/>
    </source>
</evidence>
<gene>
    <name evidence="1" type="ORF">E0486_07615</name>
</gene>
<organism evidence="1 2">
    <name type="scientific">Flaviaesturariibacter aridisoli</name>
    <dbReference type="NCBI Taxonomy" id="2545761"/>
    <lineage>
        <taxon>Bacteria</taxon>
        <taxon>Pseudomonadati</taxon>
        <taxon>Bacteroidota</taxon>
        <taxon>Chitinophagia</taxon>
        <taxon>Chitinophagales</taxon>
        <taxon>Chitinophagaceae</taxon>
        <taxon>Flaviaestuariibacter</taxon>
    </lineage>
</organism>
<dbReference type="OrthoDB" id="9785438at2"/>
<dbReference type="RefSeq" id="WP_131851558.1">
    <property type="nucleotide sequence ID" value="NZ_SKFH01000009.1"/>
</dbReference>
<proteinExistence type="predicted"/>
<dbReference type="InterPro" id="IPR007263">
    <property type="entry name" value="DCC1-like"/>
</dbReference>
<sequence length="132" mass="15562">MEPPVILFDGVCNYCNAMVNFVLRADREKKLRFAALQSEAGQRLLAKHGLPPDSLESFVFIERGQVWDRSTAVLQVLRYLPWYFQPARIGWLLPRSWRDGLYNRIARNRYRWFGKRDACMIPTPEVKARFLD</sequence>
<dbReference type="Pfam" id="PF04134">
    <property type="entry name" value="DCC1-like"/>
    <property type="match status" value="1"/>
</dbReference>
<comment type="caution">
    <text evidence="1">The sequence shown here is derived from an EMBL/GenBank/DDBJ whole genome shotgun (WGS) entry which is preliminary data.</text>
</comment>
<dbReference type="PANTHER" id="PTHR33639">
    <property type="entry name" value="THIOL-DISULFIDE OXIDOREDUCTASE DCC"/>
    <property type="match status" value="1"/>
</dbReference>
<name>A0A4R4E2D2_9BACT</name>
<reference evidence="1 2" key="1">
    <citation type="submission" date="2019-03" db="EMBL/GenBank/DDBJ databases">
        <authorList>
            <person name="Kim M.K.M."/>
        </authorList>
    </citation>
    <scope>NUCLEOTIDE SEQUENCE [LARGE SCALE GENOMIC DNA]</scope>
    <source>
        <strain evidence="1 2">17J68-15</strain>
    </source>
</reference>
<protein>
    <submittedName>
        <fullName evidence="1">Thiol-disulfide oxidoreductase DCC family protein</fullName>
    </submittedName>
</protein>
<dbReference type="PANTHER" id="PTHR33639:SF2">
    <property type="entry name" value="DUF393 DOMAIN-CONTAINING PROTEIN"/>
    <property type="match status" value="1"/>
</dbReference>
<dbReference type="Proteomes" id="UP000295164">
    <property type="component" value="Unassembled WGS sequence"/>
</dbReference>
<evidence type="ECO:0000313" key="2">
    <source>
        <dbReference type="Proteomes" id="UP000295164"/>
    </source>
</evidence>
<accession>A0A4R4E2D2</accession>
<keyword evidence="2" id="KW-1185">Reference proteome</keyword>
<dbReference type="EMBL" id="SKFH01000009">
    <property type="protein sequence ID" value="TCZ72923.1"/>
    <property type="molecule type" value="Genomic_DNA"/>
</dbReference>
<dbReference type="AlphaFoldDB" id="A0A4R4E2D2"/>
<dbReference type="GO" id="GO:0015035">
    <property type="term" value="F:protein-disulfide reductase activity"/>
    <property type="evidence" value="ECO:0007669"/>
    <property type="project" value="InterPro"/>
</dbReference>